<dbReference type="GO" id="GO:0005737">
    <property type="term" value="C:cytoplasm"/>
    <property type="evidence" value="ECO:0007669"/>
    <property type="project" value="TreeGrafter"/>
</dbReference>
<dbReference type="GO" id="GO:0016491">
    <property type="term" value="F:oxidoreductase activity"/>
    <property type="evidence" value="ECO:0007669"/>
    <property type="project" value="UniProtKB-KW"/>
</dbReference>
<keyword evidence="4" id="KW-1185">Reference proteome</keyword>
<dbReference type="Proteomes" id="UP000321058">
    <property type="component" value="Unassembled WGS sequence"/>
</dbReference>
<dbReference type="PANTHER" id="PTHR13847:SF287">
    <property type="entry name" value="FAD-DEPENDENT OXIDOREDUCTASE DOMAIN-CONTAINING PROTEIN 1"/>
    <property type="match status" value="1"/>
</dbReference>
<dbReference type="InterPro" id="IPR036188">
    <property type="entry name" value="FAD/NAD-bd_sf"/>
</dbReference>
<gene>
    <name evidence="3" type="primary">dauA</name>
    <name evidence="3" type="ORF">RSO01_02380</name>
</gene>
<organism evidence="3 4">
    <name type="scientific">Reyranella soli</name>
    <dbReference type="NCBI Taxonomy" id="1230389"/>
    <lineage>
        <taxon>Bacteria</taxon>
        <taxon>Pseudomonadati</taxon>
        <taxon>Pseudomonadota</taxon>
        <taxon>Alphaproteobacteria</taxon>
        <taxon>Hyphomicrobiales</taxon>
        <taxon>Reyranellaceae</taxon>
        <taxon>Reyranella</taxon>
    </lineage>
</organism>
<dbReference type="InterPro" id="IPR006076">
    <property type="entry name" value="FAD-dep_OxRdtase"/>
</dbReference>
<dbReference type="EMBL" id="BKAJ01000004">
    <property type="protein sequence ID" value="GEP53072.1"/>
    <property type="molecule type" value="Genomic_DNA"/>
</dbReference>
<reference evidence="3 4" key="1">
    <citation type="submission" date="2019-07" db="EMBL/GenBank/DDBJ databases">
        <title>Whole genome shotgun sequence of Reyranella soli NBRC 108950.</title>
        <authorList>
            <person name="Hosoyama A."/>
            <person name="Uohara A."/>
            <person name="Ohji S."/>
            <person name="Ichikawa N."/>
        </authorList>
    </citation>
    <scope>NUCLEOTIDE SEQUENCE [LARGE SCALE GENOMIC DNA]</scope>
    <source>
        <strain evidence="3 4">NBRC 108950</strain>
    </source>
</reference>
<dbReference type="Gene3D" id="3.30.9.10">
    <property type="entry name" value="D-Amino Acid Oxidase, subunit A, domain 2"/>
    <property type="match status" value="1"/>
</dbReference>
<dbReference type="AlphaFoldDB" id="A0A512N263"/>
<evidence type="ECO:0000313" key="4">
    <source>
        <dbReference type="Proteomes" id="UP000321058"/>
    </source>
</evidence>
<dbReference type="Gene3D" id="3.50.50.60">
    <property type="entry name" value="FAD/NAD(P)-binding domain"/>
    <property type="match status" value="1"/>
</dbReference>
<dbReference type="OrthoDB" id="7421214at2"/>
<sequence length="379" mass="39967">MQDFDFAVIGAGIAGVSVAYHLAPKASVIILEGEHVPAYHTTGRSAALHSETYGSPEIRAITVASGRFYRKPPTGFADHPLLTPRGAIIAGRAEQQAAMQKNAADFAGLVPSVRWLEPAEVLRRQPLLKPEAAAGGAIFEPEADDMDVAAIHGGFLKGARAAGAVLRLDAEVIDLEASDGLWTIGLRDGEKLRASNIINASGAWADVVAAMAGAESVGLIPKRRTAFTFDSPAGLDLTHMPMVIDFDESWYIKPEVGQFLGSLADETPSPPCDAQPEEIDVATAVERIETATTLSIRRIKNKWAGLRSFVADKNLVVGYDPKVEGFFWLAGQGGYGIQTGEAAGRLAASLALGKGLPSDIAALGVSDGALSPARFMRLT</sequence>
<dbReference type="Pfam" id="PF01266">
    <property type="entry name" value="DAO"/>
    <property type="match status" value="1"/>
</dbReference>
<name>A0A512N263_9HYPH</name>
<dbReference type="PANTHER" id="PTHR13847">
    <property type="entry name" value="SARCOSINE DEHYDROGENASE-RELATED"/>
    <property type="match status" value="1"/>
</dbReference>
<evidence type="ECO:0000259" key="2">
    <source>
        <dbReference type="Pfam" id="PF01266"/>
    </source>
</evidence>
<evidence type="ECO:0000313" key="3">
    <source>
        <dbReference type="EMBL" id="GEP53072.1"/>
    </source>
</evidence>
<comment type="caution">
    <text evidence="3">The sequence shown here is derived from an EMBL/GenBank/DDBJ whole genome shotgun (WGS) entry which is preliminary data.</text>
</comment>
<proteinExistence type="predicted"/>
<evidence type="ECO:0000256" key="1">
    <source>
        <dbReference type="ARBA" id="ARBA00023002"/>
    </source>
</evidence>
<dbReference type="SUPFAM" id="SSF51905">
    <property type="entry name" value="FAD/NAD(P)-binding domain"/>
    <property type="match status" value="1"/>
</dbReference>
<accession>A0A512N263</accession>
<dbReference type="RefSeq" id="WP_147145328.1">
    <property type="nucleotide sequence ID" value="NZ_BKAJ01000004.1"/>
</dbReference>
<protein>
    <submittedName>
        <fullName evidence="3">FAD-dependent catabolic D-arginine dehydrogenase DauA</fullName>
    </submittedName>
</protein>
<keyword evidence="1" id="KW-0560">Oxidoreductase</keyword>
<feature type="domain" description="FAD dependent oxidoreductase" evidence="2">
    <location>
        <begin position="5"/>
        <end position="350"/>
    </location>
</feature>